<dbReference type="Pfam" id="PF13114">
    <property type="entry name" value="RecO_N_2"/>
    <property type="match status" value="1"/>
</dbReference>
<dbReference type="Proteomes" id="UP000255103">
    <property type="component" value="Unassembled WGS sequence"/>
</dbReference>
<dbReference type="InterPro" id="IPR022572">
    <property type="entry name" value="DNA_rep/recomb_RecO_N"/>
</dbReference>
<accession>A0A377JV57</accession>
<evidence type="ECO:0000313" key="2">
    <source>
        <dbReference type="EMBL" id="STP11777.1"/>
    </source>
</evidence>
<organism evidence="2 3">
    <name type="scientific">Helicobacter cinaedi</name>
    <dbReference type="NCBI Taxonomy" id="213"/>
    <lineage>
        <taxon>Bacteria</taxon>
        <taxon>Pseudomonadati</taxon>
        <taxon>Campylobacterota</taxon>
        <taxon>Epsilonproteobacteria</taxon>
        <taxon>Campylobacterales</taxon>
        <taxon>Helicobacteraceae</taxon>
        <taxon>Helicobacter</taxon>
    </lineage>
</organism>
<dbReference type="NCBIfam" id="NF010483">
    <property type="entry name" value="PRK13908.1"/>
    <property type="match status" value="1"/>
</dbReference>
<proteinExistence type="predicted"/>
<sequence length="208" mass="24552">MQGYILQMQKTRTEDMIVKILTQRDIKTLYRFYGARHSIINIGRKIDFEEQTQLGFLPKLKHIVHLGYRWESRHDRYYIWQHFIKLLYKHLADVYEIDSFYFELLDSGADKLMLQNPKRVVLEMYAALLNHEGRAFVNVESEMQCFVCQQRLVDSAALGRAFLLAHKECIGGRAFMLEKMSSFLQTQSTILLEDDEVDHLWEILGLGL</sequence>
<protein>
    <submittedName>
        <fullName evidence="2">Putative recombination protein</fullName>
    </submittedName>
</protein>
<name>A0A377JV57_9HELI</name>
<reference evidence="2 3" key="1">
    <citation type="submission" date="2018-06" db="EMBL/GenBank/DDBJ databases">
        <authorList>
            <consortium name="Pathogen Informatics"/>
            <person name="Doyle S."/>
        </authorList>
    </citation>
    <scope>NUCLEOTIDE SEQUENCE [LARGE SCALE GENOMIC DNA]</scope>
    <source>
        <strain evidence="2 3">NCTC12219</strain>
    </source>
</reference>
<gene>
    <name evidence="2" type="primary">recO</name>
    <name evidence="2" type="ORF">NCTC12219_01676</name>
</gene>
<feature type="domain" description="DNA replication/recombination mediator RecO N-terminal" evidence="1">
    <location>
        <begin position="1"/>
        <end position="71"/>
    </location>
</feature>
<evidence type="ECO:0000259" key="1">
    <source>
        <dbReference type="Pfam" id="PF13114"/>
    </source>
</evidence>
<dbReference type="EMBL" id="UGHX01000001">
    <property type="protein sequence ID" value="STP11777.1"/>
    <property type="molecule type" value="Genomic_DNA"/>
</dbReference>
<evidence type="ECO:0000313" key="3">
    <source>
        <dbReference type="Proteomes" id="UP000255103"/>
    </source>
</evidence>
<dbReference type="AlphaFoldDB" id="A0A377JV57"/>
<dbReference type="RefSeq" id="WP_115722280.1">
    <property type="nucleotide sequence ID" value="NZ_UGHX01000001.1"/>
</dbReference>